<dbReference type="OrthoDB" id="46252at2157"/>
<dbReference type="EMBL" id="CP001398">
    <property type="protein sequence ID" value="ACS34305.1"/>
    <property type="molecule type" value="Genomic_DNA"/>
</dbReference>
<dbReference type="PaxDb" id="593117-TGAM_1803"/>
<dbReference type="PROSITE" id="PS51733">
    <property type="entry name" value="BPL_LPL_CATALYTIC"/>
    <property type="match status" value="1"/>
</dbReference>
<dbReference type="SUPFAM" id="SSF46785">
    <property type="entry name" value="Winged helix' DNA-binding domain"/>
    <property type="match status" value="1"/>
</dbReference>
<dbReference type="InterPro" id="IPR045864">
    <property type="entry name" value="aa-tRNA-synth_II/BPL/LPL"/>
</dbReference>
<keyword evidence="4" id="KW-1185">Reference proteome</keyword>
<dbReference type="NCBIfam" id="TIGR00121">
    <property type="entry name" value="birA_ligase"/>
    <property type="match status" value="1"/>
</dbReference>
<dbReference type="AlphaFoldDB" id="C5A1N6"/>
<dbReference type="Gene3D" id="3.30.930.10">
    <property type="entry name" value="Bira Bifunctional Protein, Domain 2"/>
    <property type="match status" value="1"/>
</dbReference>
<dbReference type="Proteomes" id="UP000001488">
    <property type="component" value="Chromosome"/>
</dbReference>
<dbReference type="InterPro" id="IPR036388">
    <property type="entry name" value="WH-like_DNA-bd_sf"/>
</dbReference>
<evidence type="ECO:0000259" key="2">
    <source>
        <dbReference type="PROSITE" id="PS51733"/>
    </source>
</evidence>
<dbReference type="PATRIC" id="fig|593117.10.peg.1811"/>
<dbReference type="Gene3D" id="1.10.10.10">
    <property type="entry name" value="Winged helix-like DNA-binding domain superfamily/Winged helix DNA-binding domain"/>
    <property type="match status" value="1"/>
</dbReference>
<dbReference type="STRING" id="593117.TGAM_1803"/>
<dbReference type="InterPro" id="IPR036390">
    <property type="entry name" value="WH_DNA-bd_sf"/>
</dbReference>
<dbReference type="eggNOG" id="arCOG01940">
    <property type="taxonomic scope" value="Archaea"/>
</dbReference>
<dbReference type="InterPro" id="IPR011991">
    <property type="entry name" value="ArsR-like_HTH"/>
</dbReference>
<dbReference type="HOGENOM" id="CLU_051096_0_0_2"/>
<dbReference type="Pfam" id="PF03099">
    <property type="entry name" value="BPL_LplA_LipB"/>
    <property type="match status" value="1"/>
</dbReference>
<protein>
    <submittedName>
        <fullName evidence="3">Bifunctional biotin operon repressor/biotin--[acetyl CoA carboxylase] (BirA)</fullName>
        <ecNumber evidence="3">6.3.4.15</ecNumber>
    </submittedName>
</protein>
<evidence type="ECO:0000256" key="1">
    <source>
        <dbReference type="ARBA" id="ARBA00022598"/>
    </source>
</evidence>
<dbReference type="CDD" id="cd00090">
    <property type="entry name" value="HTH_ARSR"/>
    <property type="match status" value="1"/>
</dbReference>
<reference evidence="3 4" key="1">
    <citation type="journal article" date="2007" name="Genome Biol.">
        <title>Genome analysis and genome-wide proteomics of Thermococcus gammatolerans, the most radioresistant organism known amongst the Archaea.</title>
        <authorList>
            <person name="Zivanovic Y."/>
            <person name="Armengaud J."/>
            <person name="Lagorce A."/>
            <person name="Leplat C."/>
            <person name="Guerin P."/>
            <person name="Dutertre M."/>
            <person name="Anthouard V."/>
            <person name="Forterre P."/>
            <person name="Wincker P."/>
            <person name="Confalonieri F."/>
        </authorList>
    </citation>
    <scope>NUCLEOTIDE SEQUENCE [LARGE SCALE GENOMIC DNA]</scope>
    <source>
        <strain evidence="4">DSM 15229 / JCM 11827 / EJ3</strain>
    </source>
</reference>
<evidence type="ECO:0000313" key="4">
    <source>
        <dbReference type="Proteomes" id="UP000001488"/>
    </source>
</evidence>
<dbReference type="Pfam" id="PF08279">
    <property type="entry name" value="HTH_11"/>
    <property type="match status" value="1"/>
</dbReference>
<dbReference type="GeneID" id="7987630"/>
<dbReference type="InterPro" id="IPR004143">
    <property type="entry name" value="BPL_LPL_catalytic"/>
</dbReference>
<evidence type="ECO:0000313" key="3">
    <source>
        <dbReference type="EMBL" id="ACS34305.1"/>
    </source>
</evidence>
<sequence>MKVHLRGALRESETKRFILRRLRKGPASGTELARKLGISRVAVWKHIKELNSLGYSIRATGKGYCLEKEAKIPCPWELEVKAIYFHAVSSTMEVARALAERGTLRTFVIAGEQTSGRGRLGRSWLSMPGGLYFSLALSPGIPMEDLSDLRLRIMEEVAGAIKNFGVDVKVNENGIFTKNGKLGGVLVEGFGEPELARFAVVGVGVNVNNPVPRGGTSLSLELGKRVSLLRVAKAVIEGVSYDTC</sequence>
<dbReference type="RefSeq" id="WP_015859414.1">
    <property type="nucleotide sequence ID" value="NC_012804.1"/>
</dbReference>
<dbReference type="GO" id="GO:0005737">
    <property type="term" value="C:cytoplasm"/>
    <property type="evidence" value="ECO:0007669"/>
    <property type="project" value="TreeGrafter"/>
</dbReference>
<dbReference type="GO" id="GO:0004077">
    <property type="term" value="F:biotin--[biotin carboxyl-carrier protein] ligase activity"/>
    <property type="evidence" value="ECO:0007669"/>
    <property type="project" value="UniProtKB-EC"/>
</dbReference>
<dbReference type="PANTHER" id="PTHR12835:SF5">
    <property type="entry name" value="BIOTIN--PROTEIN LIGASE"/>
    <property type="match status" value="1"/>
</dbReference>
<name>C5A1N6_THEGJ</name>
<feature type="domain" description="BPL/LPL catalytic" evidence="2">
    <location>
        <begin position="67"/>
        <end position="244"/>
    </location>
</feature>
<accession>C5A1N6</accession>
<keyword evidence="1 3" id="KW-0436">Ligase</keyword>
<dbReference type="PANTHER" id="PTHR12835">
    <property type="entry name" value="BIOTIN PROTEIN LIGASE"/>
    <property type="match status" value="1"/>
</dbReference>
<proteinExistence type="predicted"/>
<gene>
    <name evidence="3" type="primary">birA-2</name>
    <name evidence="3" type="ordered locus">TGAM_1803</name>
</gene>
<dbReference type="SUPFAM" id="SSF55681">
    <property type="entry name" value="Class II aaRS and biotin synthetases"/>
    <property type="match status" value="1"/>
</dbReference>
<dbReference type="InterPro" id="IPR013196">
    <property type="entry name" value="HTH_11"/>
</dbReference>
<organism evidence="3 4">
    <name type="scientific">Thermococcus gammatolerans (strain DSM 15229 / JCM 11827 / EJ3)</name>
    <dbReference type="NCBI Taxonomy" id="593117"/>
    <lineage>
        <taxon>Archaea</taxon>
        <taxon>Methanobacteriati</taxon>
        <taxon>Methanobacteriota</taxon>
        <taxon>Thermococci</taxon>
        <taxon>Thermococcales</taxon>
        <taxon>Thermococcaceae</taxon>
        <taxon>Thermococcus</taxon>
    </lineage>
</organism>
<dbReference type="InterPro" id="IPR004408">
    <property type="entry name" value="Biotin_CoA_COase_ligase"/>
</dbReference>
<dbReference type="EC" id="6.3.4.15" evidence="3"/>
<dbReference type="KEGG" id="tga:TGAM_1803"/>